<keyword evidence="2" id="KW-0966">Cell projection</keyword>
<dbReference type="InterPro" id="IPR039246">
    <property type="entry name" value="Flagellar_FlgA"/>
</dbReference>
<evidence type="ECO:0000313" key="3">
    <source>
        <dbReference type="Proteomes" id="UP000249417"/>
    </source>
</evidence>
<dbReference type="Proteomes" id="UP000249417">
    <property type="component" value="Unassembled WGS sequence"/>
</dbReference>
<proteinExistence type="predicted"/>
<dbReference type="NCBIfam" id="TIGR03170">
    <property type="entry name" value="flgA_cterm"/>
    <property type="match status" value="1"/>
</dbReference>
<dbReference type="PANTHER" id="PTHR36307">
    <property type="entry name" value="FLAGELLA BASAL BODY P-RING FORMATION PROTEIN FLGA"/>
    <property type="match status" value="1"/>
</dbReference>
<gene>
    <name evidence="2" type="primary">flgA</name>
    <name evidence="2" type="ORF">DI551_01565</name>
</gene>
<evidence type="ECO:0000259" key="1">
    <source>
        <dbReference type="Pfam" id="PF13144"/>
    </source>
</evidence>
<dbReference type="AlphaFoldDB" id="A0A2W5N4W6"/>
<evidence type="ECO:0000313" key="2">
    <source>
        <dbReference type="EMBL" id="PZQ48466.1"/>
    </source>
</evidence>
<reference evidence="2 3" key="1">
    <citation type="submission" date="2017-08" db="EMBL/GenBank/DDBJ databases">
        <title>Infants hospitalized years apart are colonized by the same room-sourced microbial strains.</title>
        <authorList>
            <person name="Brooks B."/>
            <person name="Olm M.R."/>
            <person name="Firek B.A."/>
            <person name="Baker R."/>
            <person name="Thomas B.C."/>
            <person name="Morowitz M.J."/>
            <person name="Banfield J.F."/>
        </authorList>
    </citation>
    <scope>NUCLEOTIDE SEQUENCE [LARGE SCALE GENOMIC DNA]</scope>
    <source>
        <strain evidence="2">S2_005_002_R2_29</strain>
    </source>
</reference>
<dbReference type="EMBL" id="QFQB01000005">
    <property type="protein sequence ID" value="PZQ48466.1"/>
    <property type="molecule type" value="Genomic_DNA"/>
</dbReference>
<dbReference type="GO" id="GO:0044780">
    <property type="term" value="P:bacterial-type flagellum assembly"/>
    <property type="evidence" value="ECO:0007669"/>
    <property type="project" value="InterPro"/>
</dbReference>
<name>A0A2W5N4W6_9BACT</name>
<organism evidence="2 3">
    <name type="scientific">Micavibrio aeruginosavorus</name>
    <dbReference type="NCBI Taxonomy" id="349221"/>
    <lineage>
        <taxon>Bacteria</taxon>
        <taxon>Pseudomonadati</taxon>
        <taxon>Bdellovibrionota</taxon>
        <taxon>Bdellovibrionia</taxon>
        <taxon>Bdellovibrionales</taxon>
        <taxon>Pseudobdellovibrionaceae</taxon>
        <taxon>Micavibrio</taxon>
    </lineage>
</organism>
<sequence>MKKDLADSLNVAARIALLVVSLLCGFVVIVTGARAALAATLRSEAVITGEYIRLGDIFEGTKNADYVLGPAPQPGKDMILNARTLYKIASALDVDWSPSSSTEQLILRREASVIPLSEITASLEEKIKAAGVQDKFTLDYASGMNDIVLPGDAEQTLAVTAFKFDAQSDRFNAVIVAPSAEKPLKRMSVSGRIERLIAVPVLKNNLRNGDIIGAMDIDWIDMPQGKIASGTALDSKQLINMTPRRSGSAGKPLLLSELASPTMVDRGDAVTLVFESGPMVLTAKGKAMQAGALGDMIHVSNTDSNKNLQGVVTAHREITIR</sequence>
<dbReference type="PANTHER" id="PTHR36307:SF1">
    <property type="entry name" value="FLAGELLA BASAL BODY P-RING FORMATION PROTEIN FLGA"/>
    <property type="match status" value="1"/>
</dbReference>
<keyword evidence="2" id="KW-0282">Flagellum</keyword>
<feature type="domain" description="Flagella basal body P-ring formation protein FlgA SAF" evidence="1">
    <location>
        <begin position="199"/>
        <end position="320"/>
    </location>
</feature>
<keyword evidence="2" id="KW-0969">Cilium</keyword>
<dbReference type="InterPro" id="IPR017585">
    <property type="entry name" value="SAF_FlgA"/>
</dbReference>
<protein>
    <submittedName>
        <fullName evidence="2">Flagella basal body P-ring formation protein FlgA</fullName>
    </submittedName>
</protein>
<accession>A0A2W5N4W6</accession>
<dbReference type="Gene3D" id="2.30.30.760">
    <property type="match status" value="1"/>
</dbReference>
<dbReference type="Pfam" id="PF13144">
    <property type="entry name" value="ChapFlgA"/>
    <property type="match status" value="1"/>
</dbReference>
<dbReference type="CDD" id="cd11614">
    <property type="entry name" value="SAF_CpaB_FlgA_like"/>
    <property type="match status" value="1"/>
</dbReference>
<comment type="caution">
    <text evidence="2">The sequence shown here is derived from an EMBL/GenBank/DDBJ whole genome shotgun (WGS) entry which is preliminary data.</text>
</comment>